<comment type="caution">
    <text evidence="1">The sequence shown here is derived from an EMBL/GenBank/DDBJ whole genome shotgun (WGS) entry which is preliminary data.</text>
</comment>
<dbReference type="Proteomes" id="UP001181693">
    <property type="component" value="Unassembled WGS sequence"/>
</dbReference>
<organism evidence="1 2">
    <name type="scientific">Pyxicephalus adspersus</name>
    <name type="common">African bullfrog</name>
    <dbReference type="NCBI Taxonomy" id="30357"/>
    <lineage>
        <taxon>Eukaryota</taxon>
        <taxon>Metazoa</taxon>
        <taxon>Chordata</taxon>
        <taxon>Craniata</taxon>
        <taxon>Vertebrata</taxon>
        <taxon>Euteleostomi</taxon>
        <taxon>Amphibia</taxon>
        <taxon>Batrachia</taxon>
        <taxon>Anura</taxon>
        <taxon>Neobatrachia</taxon>
        <taxon>Ranoidea</taxon>
        <taxon>Pyxicephalidae</taxon>
        <taxon>Pyxicephalinae</taxon>
        <taxon>Pyxicephalus</taxon>
    </lineage>
</organism>
<keyword evidence="2" id="KW-1185">Reference proteome</keyword>
<evidence type="ECO:0000313" key="1">
    <source>
        <dbReference type="EMBL" id="DBA29343.1"/>
    </source>
</evidence>
<sequence>MGILLALNEYYGIPDTKCSQHDVTLFSLIHCHLAVKCKGALSLYQQQTSGLLNQFIWTGSQGQSHFPFYFFPIQVLKQPVTQSQTVGMIHSSQTRSKPF</sequence>
<reference evidence="1" key="1">
    <citation type="thesis" date="2020" institute="ProQuest LLC" country="789 East Eisenhower Parkway, Ann Arbor, MI, USA">
        <title>Comparative Genomics and Chromosome Evolution.</title>
        <authorList>
            <person name="Mudd A.B."/>
        </authorList>
    </citation>
    <scope>NUCLEOTIDE SEQUENCE</scope>
    <source>
        <strain evidence="1">1538</strain>
        <tissue evidence="1">Blood</tissue>
    </source>
</reference>
<protein>
    <submittedName>
        <fullName evidence="1">Uncharacterized protein</fullName>
    </submittedName>
</protein>
<accession>A0AAV3AV30</accession>
<proteinExistence type="predicted"/>
<evidence type="ECO:0000313" key="2">
    <source>
        <dbReference type="Proteomes" id="UP001181693"/>
    </source>
</evidence>
<dbReference type="EMBL" id="DYDO01000003">
    <property type="protein sequence ID" value="DBA29343.1"/>
    <property type="molecule type" value="Genomic_DNA"/>
</dbReference>
<dbReference type="AlphaFoldDB" id="A0AAV3AV30"/>
<gene>
    <name evidence="1" type="ORF">GDO54_009574</name>
</gene>
<name>A0AAV3AV30_PYXAD</name>